<sequence>MTFVSRLILVAVVSVTAAVVAVAVIAFSASDRVGEEIERARVANLLGTLRASTEANLSIGLVLDQISLLQPRIEREKAGDPSILAIDIFNAAGRAIYSTDRSVIGEEVSPDWVKRLADDNQWAAAERGDTVFGTRFENDLGVAGGISVTVSDEARSARSDRLGLDLLIRTGLLSLAASVAAIIAALAFVHMLTRPFDRVAKVLRGEGGSTGDDGGLTPLAEATVKSWRDAEARVDRGLGQLGALDDAA</sequence>
<protein>
    <submittedName>
        <fullName evidence="2">Uncharacterized protein</fullName>
    </submittedName>
</protein>
<evidence type="ECO:0000313" key="4">
    <source>
        <dbReference type="Proteomes" id="UP001144397"/>
    </source>
</evidence>
<evidence type="ECO:0000313" key="2">
    <source>
        <dbReference type="EMBL" id="GLI21326.1"/>
    </source>
</evidence>
<dbReference type="Proteomes" id="UP001144397">
    <property type="component" value="Unassembled WGS sequence"/>
</dbReference>
<keyword evidence="5" id="KW-1185">Reference proteome</keyword>
<dbReference type="GeneID" id="95761794"/>
<dbReference type="RefSeq" id="WP_229646496.1">
    <property type="nucleotide sequence ID" value="NZ_BSDO01000001.1"/>
</dbReference>
<reference evidence="2" key="1">
    <citation type="submission" date="2022-12" db="EMBL/GenBank/DDBJ databases">
        <title>Reference genome sequencing for broad-spectrum identification of bacterial and archaeal isolates by mass spectrometry.</title>
        <authorList>
            <person name="Sekiguchi Y."/>
            <person name="Tourlousse D.M."/>
        </authorList>
    </citation>
    <scope>NUCLEOTIDE SEQUENCE</scope>
    <source>
        <strain evidence="2">301</strain>
    </source>
</reference>
<dbReference type="EMBL" id="JAVDPY010000002">
    <property type="protein sequence ID" value="MDR6333049.1"/>
    <property type="molecule type" value="Genomic_DNA"/>
</dbReference>
<feature type="transmembrane region" description="Helical" evidence="1">
    <location>
        <begin position="7"/>
        <end position="29"/>
    </location>
</feature>
<dbReference type="Proteomes" id="UP001245370">
    <property type="component" value="Unassembled WGS sequence"/>
</dbReference>
<organism evidence="2 4">
    <name type="scientific">Xanthobacter flavus</name>
    <dbReference type="NCBI Taxonomy" id="281"/>
    <lineage>
        <taxon>Bacteria</taxon>
        <taxon>Pseudomonadati</taxon>
        <taxon>Pseudomonadota</taxon>
        <taxon>Alphaproteobacteria</taxon>
        <taxon>Hyphomicrobiales</taxon>
        <taxon>Xanthobacteraceae</taxon>
        <taxon>Xanthobacter</taxon>
    </lineage>
</organism>
<dbReference type="AlphaFoldDB" id="A0A9W6CFW3"/>
<feature type="transmembrane region" description="Helical" evidence="1">
    <location>
        <begin position="166"/>
        <end position="189"/>
    </location>
</feature>
<name>A0A9W6CFW3_XANFL</name>
<evidence type="ECO:0000313" key="5">
    <source>
        <dbReference type="Proteomes" id="UP001245370"/>
    </source>
</evidence>
<accession>A0A9W6CFW3</accession>
<comment type="caution">
    <text evidence="2">The sequence shown here is derived from an EMBL/GenBank/DDBJ whole genome shotgun (WGS) entry which is preliminary data.</text>
</comment>
<reference evidence="3 5" key="2">
    <citation type="submission" date="2023-07" db="EMBL/GenBank/DDBJ databases">
        <title>Genomic Encyclopedia of Type Strains, Phase IV (KMG-IV): sequencing the most valuable type-strain genomes for metagenomic binning, comparative biology and taxonomic classification.</title>
        <authorList>
            <person name="Goeker M."/>
        </authorList>
    </citation>
    <scope>NUCLEOTIDE SEQUENCE [LARGE SCALE GENOMIC DNA]</scope>
    <source>
        <strain evidence="3 5">DSM 338</strain>
    </source>
</reference>
<keyword evidence="1" id="KW-0812">Transmembrane</keyword>
<keyword evidence="1" id="KW-1133">Transmembrane helix</keyword>
<evidence type="ECO:0000313" key="3">
    <source>
        <dbReference type="EMBL" id="MDR6333049.1"/>
    </source>
</evidence>
<gene>
    <name evidence="3" type="ORF">GGQ86_001513</name>
    <name evidence="2" type="ORF">XFLAVUS301_10000</name>
</gene>
<keyword evidence="1" id="KW-0472">Membrane</keyword>
<evidence type="ECO:0000256" key="1">
    <source>
        <dbReference type="SAM" id="Phobius"/>
    </source>
</evidence>
<proteinExistence type="predicted"/>
<dbReference type="EMBL" id="BSDO01000001">
    <property type="protein sequence ID" value="GLI21326.1"/>
    <property type="molecule type" value="Genomic_DNA"/>
</dbReference>